<dbReference type="EC" id="2.7.11.1" evidence="2"/>
<dbReference type="PANTHER" id="PTHR44329:SF64">
    <property type="entry name" value="OS02G0120100 PROTEIN"/>
    <property type="match status" value="1"/>
</dbReference>
<dbReference type="PRINTS" id="PR00109">
    <property type="entry name" value="TYRKINASE"/>
</dbReference>
<dbReference type="CDD" id="cd13999">
    <property type="entry name" value="STKc_MAP3K-like"/>
    <property type="match status" value="1"/>
</dbReference>
<dbReference type="InterPro" id="IPR045865">
    <property type="entry name" value="ACT-like_dom_sf"/>
</dbReference>
<dbReference type="InterPro" id="IPR011990">
    <property type="entry name" value="TPR-like_helical_dom_sf"/>
</dbReference>
<comment type="similarity">
    <text evidence="1">Belongs to the protein kinase superfamily. TKL Ser/Thr protein kinase family. RAF subfamily.</text>
</comment>
<dbReference type="Gene3D" id="1.25.40.10">
    <property type="entry name" value="Tetratricopeptide repeat domain"/>
    <property type="match status" value="1"/>
</dbReference>
<name>A0AAQ3WY78_PASNO</name>
<dbReference type="PROSITE" id="PS00108">
    <property type="entry name" value="PROTEIN_KINASE_ST"/>
    <property type="match status" value="1"/>
</dbReference>
<feature type="region of interest" description="Disordered" evidence="13">
    <location>
        <begin position="1"/>
        <end position="29"/>
    </location>
</feature>
<dbReference type="SUPFAM" id="SSF160443">
    <property type="entry name" value="SMR domain-like"/>
    <property type="match status" value="1"/>
</dbReference>
<dbReference type="InterPro" id="IPR002912">
    <property type="entry name" value="ACT_dom"/>
</dbReference>
<feature type="region of interest" description="Disordered" evidence="13">
    <location>
        <begin position="259"/>
        <end position="280"/>
    </location>
</feature>
<dbReference type="InterPro" id="IPR002625">
    <property type="entry name" value="Smr_dom"/>
</dbReference>
<dbReference type="InterPro" id="IPR001245">
    <property type="entry name" value="Ser-Thr/Tyr_kinase_cat_dom"/>
</dbReference>
<feature type="domain" description="Smr" evidence="15">
    <location>
        <begin position="909"/>
        <end position="987"/>
    </location>
</feature>
<evidence type="ECO:0000256" key="10">
    <source>
        <dbReference type="ARBA" id="ARBA00047899"/>
    </source>
</evidence>
<evidence type="ECO:0000256" key="3">
    <source>
        <dbReference type="ARBA" id="ARBA00022527"/>
    </source>
</evidence>
<dbReference type="SMART" id="SM00463">
    <property type="entry name" value="SMR"/>
    <property type="match status" value="1"/>
</dbReference>
<accession>A0AAQ3WY78</accession>
<gene>
    <name evidence="17" type="ORF">U9M48_025904</name>
</gene>
<feature type="domain" description="Protein kinase" evidence="14">
    <location>
        <begin position="297"/>
        <end position="545"/>
    </location>
</feature>
<dbReference type="GO" id="GO:0004674">
    <property type="term" value="F:protein serine/threonine kinase activity"/>
    <property type="evidence" value="ECO:0007669"/>
    <property type="project" value="UniProtKB-KW"/>
</dbReference>
<dbReference type="PROSITE" id="PS50828">
    <property type="entry name" value="SMR"/>
    <property type="match status" value="1"/>
</dbReference>
<evidence type="ECO:0000256" key="9">
    <source>
        <dbReference type="ARBA" id="ARBA00022946"/>
    </source>
</evidence>
<dbReference type="PROSITE" id="PS51375">
    <property type="entry name" value="PPR"/>
    <property type="match status" value="1"/>
</dbReference>
<evidence type="ECO:0000256" key="7">
    <source>
        <dbReference type="ARBA" id="ARBA00022777"/>
    </source>
</evidence>
<dbReference type="AlphaFoldDB" id="A0AAQ3WY78"/>
<keyword evidence="9" id="KW-0809">Transit peptide</keyword>
<comment type="catalytic activity">
    <reaction evidence="10">
        <text>L-threonyl-[protein] + ATP = O-phospho-L-threonyl-[protein] + ADP + H(+)</text>
        <dbReference type="Rhea" id="RHEA:46608"/>
        <dbReference type="Rhea" id="RHEA-COMP:11060"/>
        <dbReference type="Rhea" id="RHEA-COMP:11605"/>
        <dbReference type="ChEBI" id="CHEBI:15378"/>
        <dbReference type="ChEBI" id="CHEBI:30013"/>
        <dbReference type="ChEBI" id="CHEBI:30616"/>
        <dbReference type="ChEBI" id="CHEBI:61977"/>
        <dbReference type="ChEBI" id="CHEBI:456216"/>
        <dbReference type="EC" id="2.7.11.1"/>
    </reaction>
</comment>
<dbReference type="InterPro" id="IPR011009">
    <property type="entry name" value="Kinase-like_dom_sf"/>
</dbReference>
<keyword evidence="7" id="KW-0418">Kinase</keyword>
<proteinExistence type="inferred from homology"/>
<feature type="compositionally biased region" description="Pro residues" evidence="13">
    <location>
        <begin position="1"/>
        <end position="11"/>
    </location>
</feature>
<evidence type="ECO:0000256" key="1">
    <source>
        <dbReference type="ARBA" id="ARBA00010507"/>
    </source>
</evidence>
<dbReference type="PROSITE" id="PS51671">
    <property type="entry name" value="ACT"/>
    <property type="match status" value="1"/>
</dbReference>
<dbReference type="Pfam" id="PF01535">
    <property type="entry name" value="PPR"/>
    <property type="match status" value="2"/>
</dbReference>
<dbReference type="SUPFAM" id="SSF56112">
    <property type="entry name" value="Protein kinase-like (PK-like)"/>
    <property type="match status" value="1"/>
</dbReference>
<feature type="compositionally biased region" description="Basic residues" evidence="13">
    <location>
        <begin position="1177"/>
        <end position="1187"/>
    </location>
</feature>
<evidence type="ECO:0000256" key="8">
    <source>
        <dbReference type="ARBA" id="ARBA00022840"/>
    </source>
</evidence>
<feature type="compositionally biased region" description="Low complexity" evidence="13">
    <location>
        <begin position="259"/>
        <end position="277"/>
    </location>
</feature>
<keyword evidence="8" id="KW-0067">ATP-binding</keyword>
<evidence type="ECO:0000256" key="5">
    <source>
        <dbReference type="ARBA" id="ARBA00022737"/>
    </source>
</evidence>
<sequence>MAMDEPPPPAPQQQSSESGAGGRRTDKHGRRLEVYNEVLGRLRAGSVVTAPAEISPAFEDALWAHFHRLPARYALDVNAERADDVVTHQRLLEEARDPERRPALSVRVVQVSRIIDGDMDNSCDPDMETFASNNHVPSQMIHPPPAFGSSSNLEALGLETSECDVKSTNETDHSVHLISRPMHEITFATIDKPKLLSQLTCLLAELGLDIQEAHAFSTIDGYSLDVFVVTGWHLGNTEQLQGQLLQKFRNIEAQAWPVSSSSAPSSEGQQGGESMASTSVQIPTDGSDVWEIDLKLLKFGSKVASGSNGDLYRGTYCTQDVAIKVVRPERISADMYRDFAQEVYIMRKVRHRNVVQFIGACTRQPNLYIVTGGSVYDYLHKKNIAFKLPEILRVATDISKGMNYLHQNNIIHRDLKTANLLMDENKVVKVADFGVARVKDQSGVMTAETGTYRWMAPEVIEHKPYDHKADVFSFAIVLWELLTGKIPYEYLTPLQAAIGVVQKGIRPTIPKDTHPKLVELLQKCWHQDPAARPGFSEILEILQKLSKDTAPSAQTTMPAVASLSAPAAAARRRSFSPVASASLRRVASGGGSSWRSERRLMSELERTVTAGAAERVIRSYVGTKSERAALAALSRLLMDSDPLAIPFYEAVTQARWFKWSSVHAAAVAALLEVNRSTEESRSLISDSISQHLQSTNEVALFYCDLMAAFSSRGLKDRAMDFYTELRSMPLSGRKTYVAMIKSLCLLGLASEAEQTLREMVSLGYQPEAFQFGLVAKCYGKSGLLVDMERVIASMSDAGIRLGTGAANTVLSCYSSCRDHTKMLAWLKKMRKLRVAPTTKAYNFVLNSCPTLASVVKKLGPSLPLSTGRLVKKLKSLSKLAAEAELVHELLSSSSVLDKAMEWSETEVKLNLHGFSTVAAYVLMLQWVDVIKSRALPLEVSVVCGIGKHSDARGEPKVRELAQEVLSQMASPLRLSTRNKGRLVAKRDRVKQWLASFPVTEEDTDQSPDVMNQEPIRELGVHPLSALNLPPPQHALFTSSNPAGDLFPERKSNASLAPELMRKTDFDSKADTLSVLNLADIWSLSSSRHCPVPRPLSDVDVRHERERRSVLTEEVDADEAVAEPAGGPAAAGEVDAVVREVGPGGDAPGQVVVVPHVGRGVAEHEHRRDLGPGGAACRHGHRRRKKHTVQVQRSSWGSHGWPRPE</sequence>
<evidence type="ECO:0000256" key="13">
    <source>
        <dbReference type="SAM" id="MobiDB-lite"/>
    </source>
</evidence>
<dbReference type="InterPro" id="IPR051681">
    <property type="entry name" value="Ser/Thr_Kinases-Pseudokinases"/>
</dbReference>
<reference evidence="17 18" key="1">
    <citation type="submission" date="2024-02" db="EMBL/GenBank/DDBJ databases">
        <title>High-quality chromosome-scale genome assembly of Pensacola bahiagrass (Paspalum notatum Flugge var. saurae).</title>
        <authorList>
            <person name="Vega J.M."/>
            <person name="Podio M."/>
            <person name="Orjuela J."/>
            <person name="Siena L.A."/>
            <person name="Pessino S.C."/>
            <person name="Combes M.C."/>
            <person name="Mariac C."/>
            <person name="Albertini E."/>
            <person name="Pupilli F."/>
            <person name="Ortiz J.P.A."/>
            <person name="Leblanc O."/>
        </authorList>
    </citation>
    <scope>NUCLEOTIDE SEQUENCE [LARGE SCALE GENOMIC DNA]</scope>
    <source>
        <strain evidence="17">R1</strain>
        <tissue evidence="17">Leaf</tissue>
    </source>
</reference>
<evidence type="ECO:0000259" key="14">
    <source>
        <dbReference type="PROSITE" id="PS50011"/>
    </source>
</evidence>
<dbReference type="Pfam" id="PF07714">
    <property type="entry name" value="PK_Tyr_Ser-Thr"/>
    <property type="match status" value="1"/>
</dbReference>
<dbReference type="Gene3D" id="1.10.510.10">
    <property type="entry name" value="Transferase(Phosphotransferase) domain 1"/>
    <property type="match status" value="1"/>
</dbReference>
<evidence type="ECO:0000256" key="6">
    <source>
        <dbReference type="ARBA" id="ARBA00022741"/>
    </source>
</evidence>
<dbReference type="InterPro" id="IPR036063">
    <property type="entry name" value="Smr_dom_sf"/>
</dbReference>
<keyword evidence="5" id="KW-0677">Repeat</keyword>
<evidence type="ECO:0000313" key="17">
    <source>
        <dbReference type="EMBL" id="WVZ78145.1"/>
    </source>
</evidence>
<keyword evidence="4" id="KW-0808">Transferase</keyword>
<evidence type="ECO:0000256" key="12">
    <source>
        <dbReference type="PROSITE-ProRule" id="PRU00708"/>
    </source>
</evidence>
<protein>
    <recommendedName>
        <fullName evidence="2">non-specific serine/threonine protein kinase</fullName>
        <ecNumber evidence="2">2.7.11.1</ecNumber>
    </recommendedName>
</protein>
<evidence type="ECO:0000259" key="15">
    <source>
        <dbReference type="PROSITE" id="PS50828"/>
    </source>
</evidence>
<organism evidence="17 18">
    <name type="scientific">Paspalum notatum var. saurae</name>
    <dbReference type="NCBI Taxonomy" id="547442"/>
    <lineage>
        <taxon>Eukaryota</taxon>
        <taxon>Viridiplantae</taxon>
        <taxon>Streptophyta</taxon>
        <taxon>Embryophyta</taxon>
        <taxon>Tracheophyta</taxon>
        <taxon>Spermatophyta</taxon>
        <taxon>Magnoliopsida</taxon>
        <taxon>Liliopsida</taxon>
        <taxon>Poales</taxon>
        <taxon>Poaceae</taxon>
        <taxon>PACMAD clade</taxon>
        <taxon>Panicoideae</taxon>
        <taxon>Andropogonodae</taxon>
        <taxon>Paspaleae</taxon>
        <taxon>Paspalinae</taxon>
        <taxon>Paspalum</taxon>
    </lineage>
</organism>
<dbReference type="EMBL" id="CP144749">
    <property type="protein sequence ID" value="WVZ78145.1"/>
    <property type="molecule type" value="Genomic_DNA"/>
</dbReference>
<dbReference type="InterPro" id="IPR002885">
    <property type="entry name" value="PPR_rpt"/>
</dbReference>
<dbReference type="FunFam" id="3.30.200.20:FF:000060">
    <property type="entry name" value="Serine/threonine-protein kinase isoform 1"/>
    <property type="match status" value="1"/>
</dbReference>
<dbReference type="Gene3D" id="3.30.200.20">
    <property type="entry name" value="Phosphorylase Kinase, domain 1"/>
    <property type="match status" value="1"/>
</dbReference>
<feature type="repeat" description="PPR" evidence="12">
    <location>
        <begin position="732"/>
        <end position="766"/>
    </location>
</feature>
<dbReference type="Proteomes" id="UP001341281">
    <property type="component" value="Chromosome 05"/>
</dbReference>
<dbReference type="NCBIfam" id="TIGR00756">
    <property type="entry name" value="PPR"/>
    <property type="match status" value="1"/>
</dbReference>
<evidence type="ECO:0000313" key="18">
    <source>
        <dbReference type="Proteomes" id="UP001341281"/>
    </source>
</evidence>
<evidence type="ECO:0000256" key="11">
    <source>
        <dbReference type="ARBA" id="ARBA00048679"/>
    </source>
</evidence>
<dbReference type="GO" id="GO:0005524">
    <property type="term" value="F:ATP binding"/>
    <property type="evidence" value="ECO:0007669"/>
    <property type="project" value="UniProtKB-KW"/>
</dbReference>
<dbReference type="PROSITE" id="PS50011">
    <property type="entry name" value="PROTEIN_KINASE_DOM"/>
    <property type="match status" value="1"/>
</dbReference>
<evidence type="ECO:0000256" key="2">
    <source>
        <dbReference type="ARBA" id="ARBA00012513"/>
    </source>
</evidence>
<comment type="catalytic activity">
    <reaction evidence="11">
        <text>L-seryl-[protein] + ATP = O-phospho-L-seryl-[protein] + ADP + H(+)</text>
        <dbReference type="Rhea" id="RHEA:17989"/>
        <dbReference type="Rhea" id="RHEA-COMP:9863"/>
        <dbReference type="Rhea" id="RHEA-COMP:11604"/>
        <dbReference type="ChEBI" id="CHEBI:15378"/>
        <dbReference type="ChEBI" id="CHEBI:29999"/>
        <dbReference type="ChEBI" id="CHEBI:30616"/>
        <dbReference type="ChEBI" id="CHEBI:83421"/>
        <dbReference type="ChEBI" id="CHEBI:456216"/>
        <dbReference type="EC" id="2.7.11.1"/>
    </reaction>
</comment>
<feature type="domain" description="ACT" evidence="16">
    <location>
        <begin position="184"/>
        <end position="262"/>
    </location>
</feature>
<dbReference type="InterPro" id="IPR008271">
    <property type="entry name" value="Ser/Thr_kinase_AS"/>
</dbReference>
<dbReference type="SUPFAM" id="SSF55021">
    <property type="entry name" value="ACT-like"/>
    <property type="match status" value="1"/>
</dbReference>
<dbReference type="InterPro" id="IPR000719">
    <property type="entry name" value="Prot_kinase_dom"/>
</dbReference>
<evidence type="ECO:0000256" key="4">
    <source>
        <dbReference type="ARBA" id="ARBA00022679"/>
    </source>
</evidence>
<keyword evidence="3" id="KW-0723">Serine/threonine-protein kinase</keyword>
<keyword evidence="6" id="KW-0547">Nucleotide-binding</keyword>
<dbReference type="SMART" id="SM00220">
    <property type="entry name" value="S_TKc"/>
    <property type="match status" value="1"/>
</dbReference>
<keyword evidence="18" id="KW-1185">Reference proteome</keyword>
<feature type="region of interest" description="Disordered" evidence="13">
    <location>
        <begin position="1161"/>
        <end position="1204"/>
    </location>
</feature>
<evidence type="ECO:0000259" key="16">
    <source>
        <dbReference type="PROSITE" id="PS51671"/>
    </source>
</evidence>
<dbReference type="PANTHER" id="PTHR44329">
    <property type="entry name" value="SERINE/THREONINE-PROTEIN KINASE TNNI3K-RELATED"/>
    <property type="match status" value="1"/>
</dbReference>